<protein>
    <submittedName>
        <fullName evidence="1">Uncharacterized protein</fullName>
    </submittedName>
</protein>
<feature type="non-terminal residue" evidence="1">
    <location>
        <position position="259"/>
    </location>
</feature>
<dbReference type="EMBL" id="JBJKFK010008387">
    <property type="protein sequence ID" value="KAL3307082.1"/>
    <property type="molecule type" value="Genomic_DNA"/>
</dbReference>
<accession>A0ABD2PIB0</accession>
<evidence type="ECO:0000313" key="2">
    <source>
        <dbReference type="Proteomes" id="UP001626550"/>
    </source>
</evidence>
<comment type="caution">
    <text evidence="1">The sequence shown here is derived from an EMBL/GenBank/DDBJ whole genome shotgun (WGS) entry which is preliminary data.</text>
</comment>
<evidence type="ECO:0000313" key="1">
    <source>
        <dbReference type="EMBL" id="KAL3307082.1"/>
    </source>
</evidence>
<feature type="non-terminal residue" evidence="1">
    <location>
        <position position="1"/>
    </location>
</feature>
<reference evidence="1 2" key="1">
    <citation type="submission" date="2024-11" db="EMBL/GenBank/DDBJ databases">
        <title>Adaptive evolution of stress response genes in parasites aligns with host niche diversity.</title>
        <authorList>
            <person name="Hahn C."/>
            <person name="Resl P."/>
        </authorList>
    </citation>
    <scope>NUCLEOTIDE SEQUENCE [LARGE SCALE GENOMIC DNA]</scope>
    <source>
        <strain evidence="1">EGGRZ-B1_66</strain>
        <tissue evidence="1">Body</tissue>
    </source>
</reference>
<proteinExistence type="predicted"/>
<name>A0ABD2PIB0_9PLAT</name>
<dbReference type="AlphaFoldDB" id="A0ABD2PIB0"/>
<sequence>KRQEIYDFFGDIWSYNWLASSRYNIDSAFSRHLAPSETRSVILSGLRLYSLTRSKALIDEAHRKGISISYYRILCSAIFDKARELKTACGTYIPFNLIASCPTVYHFDNFDMGKEFHGSLELSIQAGGSTGKPIGIEFLNQLLGEDEPQDAEQDEDRLENELDRSLAEIGDYFVTSSPGSPSIELFSLKPGLPVCRRVDFDLKFRSAVSLFGEWLETGFHSSKHFLDFFYQEENQSPKASVIGYCPLSPEKPTFEKIMS</sequence>
<organism evidence="1 2">
    <name type="scientific">Cichlidogyrus casuarinus</name>
    <dbReference type="NCBI Taxonomy" id="1844966"/>
    <lineage>
        <taxon>Eukaryota</taxon>
        <taxon>Metazoa</taxon>
        <taxon>Spiralia</taxon>
        <taxon>Lophotrochozoa</taxon>
        <taxon>Platyhelminthes</taxon>
        <taxon>Monogenea</taxon>
        <taxon>Monopisthocotylea</taxon>
        <taxon>Dactylogyridea</taxon>
        <taxon>Ancyrocephalidae</taxon>
        <taxon>Cichlidogyrus</taxon>
    </lineage>
</organism>
<dbReference type="Proteomes" id="UP001626550">
    <property type="component" value="Unassembled WGS sequence"/>
</dbReference>
<gene>
    <name evidence="1" type="ORF">Ciccas_014413</name>
</gene>
<keyword evidence="2" id="KW-1185">Reference proteome</keyword>